<name>A0A979FSJ6_HYAAZ</name>
<keyword evidence="1" id="KW-0812">Transmembrane</keyword>
<dbReference type="GO" id="GO:0008028">
    <property type="term" value="F:monocarboxylic acid transmembrane transporter activity"/>
    <property type="evidence" value="ECO:0007669"/>
    <property type="project" value="TreeGrafter"/>
</dbReference>
<dbReference type="PANTHER" id="PTHR11360:SF306">
    <property type="entry name" value="RE01051P"/>
    <property type="match status" value="1"/>
</dbReference>
<dbReference type="SUPFAM" id="SSF103473">
    <property type="entry name" value="MFS general substrate transporter"/>
    <property type="match status" value="1"/>
</dbReference>
<dbReference type="OrthoDB" id="2213137at2759"/>
<organism evidence="2 3">
    <name type="scientific">Hyalella azteca</name>
    <name type="common">Amphipod</name>
    <dbReference type="NCBI Taxonomy" id="294128"/>
    <lineage>
        <taxon>Eukaryota</taxon>
        <taxon>Metazoa</taxon>
        <taxon>Ecdysozoa</taxon>
        <taxon>Arthropoda</taxon>
        <taxon>Crustacea</taxon>
        <taxon>Multicrustacea</taxon>
        <taxon>Malacostraca</taxon>
        <taxon>Eumalacostraca</taxon>
        <taxon>Peracarida</taxon>
        <taxon>Amphipoda</taxon>
        <taxon>Senticaudata</taxon>
        <taxon>Talitrida</taxon>
        <taxon>Talitroidea</taxon>
        <taxon>Hyalellidae</taxon>
        <taxon>Hyalella</taxon>
    </lineage>
</organism>
<protein>
    <submittedName>
        <fullName evidence="3">Uncharacterized protein LOC125178715</fullName>
    </submittedName>
</protein>
<feature type="transmembrane region" description="Helical" evidence="1">
    <location>
        <begin position="45"/>
        <end position="64"/>
    </location>
</feature>
<dbReference type="Proteomes" id="UP000694843">
    <property type="component" value="Unplaced"/>
</dbReference>
<accession>A0A979FSJ6</accession>
<dbReference type="RefSeq" id="XP_047739074.1">
    <property type="nucleotide sequence ID" value="XM_047883118.1"/>
</dbReference>
<dbReference type="GeneID" id="125178715"/>
<keyword evidence="1" id="KW-0472">Membrane</keyword>
<keyword evidence="1" id="KW-1133">Transmembrane helix</keyword>
<evidence type="ECO:0000313" key="2">
    <source>
        <dbReference type="Proteomes" id="UP000694843"/>
    </source>
</evidence>
<gene>
    <name evidence="3" type="primary">LOC125178715</name>
</gene>
<sequence>MFVPLTATLASAGTAMGCYGFGVGAYVVLLPTLLAKTLGVKRLPVAYGFTRLTMGFMSLVAPQVNGALVDGTGSYAPTYYLMGSCTAVAAILFLFIPPPVTEEPDTAK</sequence>
<dbReference type="Gene3D" id="1.20.1250.20">
    <property type="entry name" value="MFS general substrate transporter like domains"/>
    <property type="match status" value="1"/>
</dbReference>
<feature type="transmembrane region" description="Helical" evidence="1">
    <location>
        <begin position="12"/>
        <end position="33"/>
    </location>
</feature>
<feature type="transmembrane region" description="Helical" evidence="1">
    <location>
        <begin position="76"/>
        <end position="96"/>
    </location>
</feature>
<dbReference type="KEGG" id="hazt:125178715"/>
<dbReference type="InterPro" id="IPR050327">
    <property type="entry name" value="Proton-linked_MCT"/>
</dbReference>
<proteinExistence type="predicted"/>
<dbReference type="InterPro" id="IPR036259">
    <property type="entry name" value="MFS_trans_sf"/>
</dbReference>
<dbReference type="AlphaFoldDB" id="A0A979FSJ6"/>
<reference evidence="3" key="1">
    <citation type="submission" date="2025-08" db="UniProtKB">
        <authorList>
            <consortium name="RefSeq"/>
        </authorList>
    </citation>
    <scope>IDENTIFICATION</scope>
    <source>
        <tissue evidence="3">Whole organism</tissue>
    </source>
</reference>
<evidence type="ECO:0000256" key="1">
    <source>
        <dbReference type="SAM" id="Phobius"/>
    </source>
</evidence>
<keyword evidence="2" id="KW-1185">Reference proteome</keyword>
<dbReference type="PANTHER" id="PTHR11360">
    <property type="entry name" value="MONOCARBOXYLATE TRANSPORTER"/>
    <property type="match status" value="1"/>
</dbReference>
<evidence type="ECO:0000313" key="3">
    <source>
        <dbReference type="RefSeq" id="XP_047739074.1"/>
    </source>
</evidence>